<keyword evidence="5" id="KW-0812">Transmembrane</keyword>
<evidence type="ECO:0000256" key="4">
    <source>
        <dbReference type="ARBA" id="ARBA00022679"/>
    </source>
</evidence>
<dbReference type="SUPFAM" id="SSF53448">
    <property type="entry name" value="Nucleotide-diphospho-sugar transferases"/>
    <property type="match status" value="1"/>
</dbReference>
<comment type="subcellular location">
    <subcellularLocation>
        <location evidence="1">Golgi apparatus membrane</location>
        <topology evidence="1">Single-pass type II membrane protein</topology>
    </subcellularLocation>
</comment>
<dbReference type="EMBL" id="ML995890">
    <property type="protein sequence ID" value="KAF2765486.1"/>
    <property type="molecule type" value="Genomic_DNA"/>
</dbReference>
<keyword evidence="8" id="KW-0333">Golgi apparatus</keyword>
<evidence type="ECO:0000256" key="9">
    <source>
        <dbReference type="ARBA" id="ARBA00023136"/>
    </source>
</evidence>
<keyword evidence="7" id="KW-1133">Transmembrane helix</keyword>
<dbReference type="OrthoDB" id="430354at2759"/>
<dbReference type="PANTHER" id="PTHR31646">
    <property type="entry name" value="ALPHA-1,2-MANNOSYLTRANSFERASE MNN2"/>
    <property type="match status" value="1"/>
</dbReference>
<dbReference type="GO" id="GO:0000139">
    <property type="term" value="C:Golgi membrane"/>
    <property type="evidence" value="ECO:0007669"/>
    <property type="project" value="UniProtKB-SubCell"/>
</dbReference>
<evidence type="ECO:0000256" key="3">
    <source>
        <dbReference type="ARBA" id="ARBA00009105"/>
    </source>
</evidence>
<dbReference type="Pfam" id="PF11051">
    <property type="entry name" value="Mannosyl_trans3"/>
    <property type="match status" value="2"/>
</dbReference>
<keyword evidence="4 10" id="KW-0808">Transferase</keyword>
<gene>
    <name evidence="10" type="ORF">EJ03DRAFT_261902</name>
</gene>
<sequence length="464" mass="53708">CSNARFNPHNVQAPVDVDTKTITSFWPPLKKAMSDHKPEFSLEHPPWRMMFPSEHDIKDRTNLLSYEDATYLREKHAAFVTDIPAYPKNAFKGKGVVMLAGGRYSEFAATSLGMLRESGSTLPVEVWRRDEREEKHEWCDEIEAEGMACRRLSDYMDTDILEIEDGKEMKVLVMLFSSFEEIIFIDADNMALQPPELLFEQEVYKETGAIIWPDFWTYDNIDWLDYIVGASDEPSEKLWKLKSAESGEIVWDKKRHWRSLALATYYNYYGPNLYYTLLNYGYAGYGDKDTFPLALRALNEPFHFVHVDPESSWSNGRKGDRRVGMMQMTPTATTASESQAQVDEQGQREAFFHHSTTIKWSHREFLCIKCLPIWYSEDATAPFVSAIENTAHELYSRLLNFVRVIDEDSLLPFMANSTGDAEVRMWRAMEHAACRSQAWRHPRACEFGRRYVVKAFGMGFVDAR</sequence>
<dbReference type="Proteomes" id="UP000799436">
    <property type="component" value="Unassembled WGS sequence"/>
</dbReference>
<evidence type="ECO:0000256" key="1">
    <source>
        <dbReference type="ARBA" id="ARBA00004323"/>
    </source>
</evidence>
<dbReference type="PANTHER" id="PTHR31646:SF1">
    <property type="entry name" value="ALPHA-1,2-MANNOSYLTRANSFERASE MNN2"/>
    <property type="match status" value="1"/>
</dbReference>
<feature type="non-terminal residue" evidence="10">
    <location>
        <position position="1"/>
    </location>
</feature>
<comment type="pathway">
    <text evidence="2">Protein modification; protein glycosylation.</text>
</comment>
<dbReference type="GO" id="GO:0046354">
    <property type="term" value="P:mannan biosynthetic process"/>
    <property type="evidence" value="ECO:0007669"/>
    <property type="project" value="TreeGrafter"/>
</dbReference>
<feature type="non-terminal residue" evidence="10">
    <location>
        <position position="464"/>
    </location>
</feature>
<name>A0A6G1KXX8_9PEZI</name>
<keyword evidence="9" id="KW-0472">Membrane</keyword>
<keyword evidence="11" id="KW-1185">Reference proteome</keyword>
<organism evidence="10 11">
    <name type="scientific">Teratosphaeria nubilosa</name>
    <dbReference type="NCBI Taxonomy" id="161662"/>
    <lineage>
        <taxon>Eukaryota</taxon>
        <taxon>Fungi</taxon>
        <taxon>Dikarya</taxon>
        <taxon>Ascomycota</taxon>
        <taxon>Pezizomycotina</taxon>
        <taxon>Dothideomycetes</taxon>
        <taxon>Dothideomycetidae</taxon>
        <taxon>Mycosphaerellales</taxon>
        <taxon>Teratosphaeriaceae</taxon>
        <taxon>Teratosphaeria</taxon>
    </lineage>
</organism>
<keyword evidence="6" id="KW-0735">Signal-anchor</keyword>
<protein>
    <submittedName>
        <fullName evidence="10">Nucleotide-diphospho-sugar transferase</fullName>
    </submittedName>
</protein>
<proteinExistence type="inferred from homology"/>
<evidence type="ECO:0000313" key="10">
    <source>
        <dbReference type="EMBL" id="KAF2765486.1"/>
    </source>
</evidence>
<comment type="similarity">
    <text evidence="3">Belongs to the MNN1/MNT family.</text>
</comment>
<dbReference type="GO" id="GO:0000026">
    <property type="term" value="F:alpha-1,2-mannosyltransferase activity"/>
    <property type="evidence" value="ECO:0007669"/>
    <property type="project" value="TreeGrafter"/>
</dbReference>
<reference evidence="10" key="1">
    <citation type="journal article" date="2020" name="Stud. Mycol.">
        <title>101 Dothideomycetes genomes: a test case for predicting lifestyles and emergence of pathogens.</title>
        <authorList>
            <person name="Haridas S."/>
            <person name="Albert R."/>
            <person name="Binder M."/>
            <person name="Bloem J."/>
            <person name="Labutti K."/>
            <person name="Salamov A."/>
            <person name="Andreopoulos B."/>
            <person name="Baker S."/>
            <person name="Barry K."/>
            <person name="Bills G."/>
            <person name="Bluhm B."/>
            <person name="Cannon C."/>
            <person name="Castanera R."/>
            <person name="Culley D."/>
            <person name="Daum C."/>
            <person name="Ezra D."/>
            <person name="Gonzalez J."/>
            <person name="Henrissat B."/>
            <person name="Kuo A."/>
            <person name="Liang C."/>
            <person name="Lipzen A."/>
            <person name="Lutzoni F."/>
            <person name="Magnuson J."/>
            <person name="Mondo S."/>
            <person name="Nolan M."/>
            <person name="Ohm R."/>
            <person name="Pangilinan J."/>
            <person name="Park H.-J."/>
            <person name="Ramirez L."/>
            <person name="Alfaro M."/>
            <person name="Sun H."/>
            <person name="Tritt A."/>
            <person name="Yoshinaga Y."/>
            <person name="Zwiers L.-H."/>
            <person name="Turgeon B."/>
            <person name="Goodwin S."/>
            <person name="Spatafora J."/>
            <person name="Crous P."/>
            <person name="Grigoriev I."/>
        </authorList>
    </citation>
    <scope>NUCLEOTIDE SEQUENCE</scope>
    <source>
        <strain evidence="10">CBS 116005</strain>
    </source>
</reference>
<evidence type="ECO:0000256" key="5">
    <source>
        <dbReference type="ARBA" id="ARBA00022692"/>
    </source>
</evidence>
<evidence type="ECO:0000313" key="11">
    <source>
        <dbReference type="Proteomes" id="UP000799436"/>
    </source>
</evidence>
<dbReference type="InterPro" id="IPR022751">
    <property type="entry name" value="Alpha_mannosyltransferase"/>
</dbReference>
<accession>A0A6G1KXX8</accession>
<dbReference type="InterPro" id="IPR029044">
    <property type="entry name" value="Nucleotide-diphossugar_trans"/>
</dbReference>
<evidence type="ECO:0000256" key="8">
    <source>
        <dbReference type="ARBA" id="ARBA00023034"/>
    </source>
</evidence>
<evidence type="ECO:0000256" key="2">
    <source>
        <dbReference type="ARBA" id="ARBA00004922"/>
    </source>
</evidence>
<dbReference type="AlphaFoldDB" id="A0A6G1KXX8"/>
<evidence type="ECO:0000256" key="6">
    <source>
        <dbReference type="ARBA" id="ARBA00022968"/>
    </source>
</evidence>
<evidence type="ECO:0000256" key="7">
    <source>
        <dbReference type="ARBA" id="ARBA00022989"/>
    </source>
</evidence>